<dbReference type="KEGG" id="rci:RCIX265"/>
<evidence type="ECO:0000313" key="1">
    <source>
        <dbReference type="EMBL" id="CAJ35733.1"/>
    </source>
</evidence>
<dbReference type="STRING" id="351160.RCIX265"/>
<name>Q0W7B0_METAR</name>
<protein>
    <submittedName>
        <fullName evidence="1">Uncharacterized protein</fullName>
    </submittedName>
</protein>
<gene>
    <name evidence="1" type="ORF">RCIX265</name>
</gene>
<accession>Q0W7B0</accession>
<dbReference type="AlphaFoldDB" id="Q0W7B0"/>
<proteinExistence type="predicted"/>
<dbReference type="EMBL" id="AM114193">
    <property type="protein sequence ID" value="CAJ35733.1"/>
    <property type="molecule type" value="Genomic_DNA"/>
</dbReference>
<evidence type="ECO:0000313" key="2">
    <source>
        <dbReference type="Proteomes" id="UP000000663"/>
    </source>
</evidence>
<dbReference type="Proteomes" id="UP000000663">
    <property type="component" value="Chromosome"/>
</dbReference>
<reference evidence="1 2" key="1">
    <citation type="journal article" date="2006" name="Science">
        <title>Genome of rice cluster I archaea -- the key methane producers in the rice rhizosphere.</title>
        <authorList>
            <person name="Erkel C."/>
            <person name="Kube M."/>
            <person name="Reinhardt R."/>
            <person name="Liesack W."/>
        </authorList>
    </citation>
    <scope>NUCLEOTIDE SEQUENCE [LARGE SCALE GENOMIC DNA]</scope>
    <source>
        <strain evidence="2">DSM 22066 / NBRC 105507 / MRE50</strain>
    </source>
</reference>
<sequence>MFLDMPFIFKFSIMLLLYKYLGRRGLYRLLLAKEGMDSEESLTMFLCCSSRDKIIWLNLYNKLIKYCLYIYSLELAYSSNFKIPDGGRKWSLS</sequence>
<organism evidence="1 2">
    <name type="scientific">Methanocella arvoryzae (strain DSM 22066 / NBRC 105507 / MRE50)</name>
    <dbReference type="NCBI Taxonomy" id="351160"/>
    <lineage>
        <taxon>Archaea</taxon>
        <taxon>Methanobacteriati</taxon>
        <taxon>Methanobacteriota</taxon>
        <taxon>Stenosarchaea group</taxon>
        <taxon>Methanomicrobia</taxon>
        <taxon>Methanocellales</taxon>
        <taxon>Methanocellaceae</taxon>
        <taxon>Methanocella</taxon>
    </lineage>
</organism>
<keyword evidence="2" id="KW-1185">Reference proteome</keyword>